<dbReference type="GO" id="GO:0016020">
    <property type="term" value="C:membrane"/>
    <property type="evidence" value="ECO:0007669"/>
    <property type="project" value="UniProtKB-SubCell"/>
</dbReference>
<dbReference type="SMART" id="SM00406">
    <property type="entry name" value="IGv"/>
    <property type="match status" value="2"/>
</dbReference>
<dbReference type="Pfam" id="PF07686">
    <property type="entry name" value="V-set"/>
    <property type="match status" value="2"/>
</dbReference>
<evidence type="ECO:0000256" key="9">
    <source>
        <dbReference type="ARBA" id="ARBA00023319"/>
    </source>
</evidence>
<dbReference type="InterPro" id="IPR051755">
    <property type="entry name" value="Ig-like_CS_Receptor"/>
</dbReference>
<keyword evidence="3" id="KW-0732">Signal</keyword>
<evidence type="ECO:0000256" key="6">
    <source>
        <dbReference type="ARBA" id="ARBA00023136"/>
    </source>
</evidence>
<accession>A0A8J5ZRE8</accession>
<keyword evidence="6" id="KW-0472">Membrane</keyword>
<dbReference type="FunFam" id="2.60.40.10:FF:000295">
    <property type="entry name" value="Tyrosine-protein phosphatase non-receptor type substrate 1"/>
    <property type="match status" value="2"/>
</dbReference>
<feature type="domain" description="Ig-like" evidence="11">
    <location>
        <begin position="233"/>
        <end position="346"/>
    </location>
</feature>
<evidence type="ECO:0000313" key="12">
    <source>
        <dbReference type="EMBL" id="KAG8505636.1"/>
    </source>
</evidence>
<sequence>SYRVTSTAAVQLAPGDVHSQVICEVAHVTLQGGALHGTANLSEAIRVPPTVEISQYPAAGNQVNVTCQVKDFFPRNLQLTWLENGIVSRTENPSAPPENKDGTFSWRSGLLVNSSAYRESVVLTCQVEHDGQPAVSRNHILEASADPGKRDTEETPGKEQTKPLYIALLLGHKVMLLGSDRERSCKDLCISRDPCLTLHPTVTADTPFSHLLLLFSLTFGAESQEDLGAAGQEELQVLQPEKSVSVAAGQTATLNCTLTALRPVGHVMWFRGSGPGRQLVYSFRGGAGPFPQVTRASESTVRDKDFSIHISNVTPADAGVYYCVKSQKGEKEMEFKSGPGTRVTVSGAAGQEQELQVLQPEKSVSVAAGQTATLNCTVTSLRPVGPLKWFRGSGPGRQLVYSYRGGEGPFPRVTSASDITLRENKDFSIRISNVTTADAGVYYCVKFQKGENDTEFKSGPGTRVTVSGVLLLHSTSPLTGAREPTEPLRCPAGPTLGLRKTQTQCRPRLLRGSAPSSQGQEPLGLPKGLGLHALPDPTPWECLSFLFRHRTPLTVRLRVLSRRLLGAPTHTEGQHRFCCWARASREAGLGSPLSPALLPPSASPAGVARPGAALGRPQPPWARRAGHASPHAPGRAAPPAQTRAAPGAEQDVTCLSRAVLVR</sequence>
<dbReference type="InterPro" id="IPR003598">
    <property type="entry name" value="Ig_sub2"/>
</dbReference>
<dbReference type="CDD" id="cd16085">
    <property type="entry name" value="IgC1_SIRP_domain_3"/>
    <property type="match status" value="1"/>
</dbReference>
<evidence type="ECO:0000256" key="8">
    <source>
        <dbReference type="ARBA" id="ARBA00023180"/>
    </source>
</evidence>
<dbReference type="SMART" id="SM00408">
    <property type="entry name" value="IGc2"/>
    <property type="match status" value="2"/>
</dbReference>
<evidence type="ECO:0000259" key="11">
    <source>
        <dbReference type="PROSITE" id="PS50835"/>
    </source>
</evidence>
<protein>
    <submittedName>
        <fullName evidence="12">Tyrosine-protein phosphatase non-receptor type substrate 1</fullName>
    </submittedName>
</protein>
<comment type="subcellular location">
    <subcellularLocation>
        <location evidence="1">Membrane</location>
        <topology evidence="1">Single-pass type I membrane protein</topology>
    </subcellularLocation>
</comment>
<dbReference type="Pfam" id="PF07654">
    <property type="entry name" value="C1-set"/>
    <property type="match status" value="1"/>
</dbReference>
<dbReference type="EMBL" id="JAGFMF010012254">
    <property type="protein sequence ID" value="KAG8505636.1"/>
    <property type="molecule type" value="Genomic_DNA"/>
</dbReference>
<feature type="compositionally biased region" description="Basic and acidic residues" evidence="10">
    <location>
        <begin position="147"/>
        <end position="158"/>
    </location>
</feature>
<feature type="region of interest" description="Disordered" evidence="10">
    <location>
        <begin position="477"/>
        <end position="497"/>
    </location>
</feature>
<dbReference type="SMART" id="SM00407">
    <property type="entry name" value="IGc1"/>
    <property type="match status" value="1"/>
</dbReference>
<dbReference type="InterPro" id="IPR036179">
    <property type="entry name" value="Ig-like_dom_sf"/>
</dbReference>
<feature type="non-terminal residue" evidence="12">
    <location>
        <position position="1"/>
    </location>
</feature>
<dbReference type="InterPro" id="IPR013106">
    <property type="entry name" value="Ig_V-set"/>
</dbReference>
<evidence type="ECO:0000256" key="10">
    <source>
        <dbReference type="SAM" id="MobiDB-lite"/>
    </source>
</evidence>
<evidence type="ECO:0000256" key="1">
    <source>
        <dbReference type="ARBA" id="ARBA00004479"/>
    </source>
</evidence>
<feature type="compositionally biased region" description="Low complexity" evidence="10">
    <location>
        <begin position="632"/>
        <end position="648"/>
    </location>
</feature>
<dbReference type="OrthoDB" id="6370831at2759"/>
<dbReference type="FunFam" id="2.60.40.10:FF:000454">
    <property type="entry name" value="Tyrosine-protein phosphatase non-receptor type substrate 1"/>
    <property type="match status" value="1"/>
</dbReference>
<dbReference type="SUPFAM" id="SSF48726">
    <property type="entry name" value="Immunoglobulin"/>
    <property type="match status" value="3"/>
</dbReference>
<dbReference type="PROSITE" id="PS50835">
    <property type="entry name" value="IG_LIKE"/>
    <property type="match status" value="3"/>
</dbReference>
<feature type="domain" description="Ig-like" evidence="11">
    <location>
        <begin position="49"/>
        <end position="136"/>
    </location>
</feature>
<reference evidence="12" key="1">
    <citation type="journal article" date="2021" name="Evol. Appl.">
        <title>The genome of the Pyrenean desman and the effects of bottlenecks and inbreeding on the genomic landscape of an endangered species.</title>
        <authorList>
            <person name="Escoda L."/>
            <person name="Castresana J."/>
        </authorList>
    </citation>
    <scope>NUCLEOTIDE SEQUENCE</scope>
    <source>
        <strain evidence="12">IBE-C5619</strain>
    </source>
</reference>
<keyword evidence="9" id="KW-0393">Immunoglobulin domain</keyword>
<name>A0A8J5ZRE8_GALPY</name>
<comment type="caution">
    <text evidence="12">The sequence shown here is derived from an EMBL/GenBank/DDBJ whole genome shotgun (WGS) entry which is preliminary data.</text>
</comment>
<dbReference type="InterPro" id="IPR013783">
    <property type="entry name" value="Ig-like_fold"/>
</dbReference>
<evidence type="ECO:0000256" key="7">
    <source>
        <dbReference type="ARBA" id="ARBA00023157"/>
    </source>
</evidence>
<dbReference type="PANTHER" id="PTHR19971">
    <property type="entry name" value="SIGNAL-REGULATORY PROTEIN BETA"/>
    <property type="match status" value="1"/>
</dbReference>
<dbReference type="InterPro" id="IPR003597">
    <property type="entry name" value="Ig_C1-set"/>
</dbReference>
<keyword evidence="4" id="KW-0677">Repeat</keyword>
<dbReference type="InterPro" id="IPR007110">
    <property type="entry name" value="Ig-like_dom"/>
</dbReference>
<feature type="region of interest" description="Disordered" evidence="10">
    <location>
        <begin position="139"/>
        <end position="158"/>
    </location>
</feature>
<keyword evidence="2" id="KW-0812">Transmembrane</keyword>
<keyword evidence="5" id="KW-1133">Transmembrane helix</keyword>
<dbReference type="AlphaFoldDB" id="A0A8J5ZRE8"/>
<dbReference type="Gene3D" id="2.60.40.10">
    <property type="entry name" value="Immunoglobulins"/>
    <property type="match status" value="3"/>
</dbReference>
<keyword evidence="8" id="KW-0325">Glycoprotein</keyword>
<dbReference type="InterPro" id="IPR003599">
    <property type="entry name" value="Ig_sub"/>
</dbReference>
<keyword evidence="13" id="KW-1185">Reference proteome</keyword>
<evidence type="ECO:0000256" key="5">
    <source>
        <dbReference type="ARBA" id="ARBA00022989"/>
    </source>
</evidence>
<dbReference type="Proteomes" id="UP000700334">
    <property type="component" value="Unassembled WGS sequence"/>
</dbReference>
<gene>
    <name evidence="12" type="ORF">J0S82_006148</name>
</gene>
<evidence type="ECO:0000256" key="2">
    <source>
        <dbReference type="ARBA" id="ARBA00022692"/>
    </source>
</evidence>
<feature type="region of interest" description="Disordered" evidence="10">
    <location>
        <begin position="592"/>
        <end position="649"/>
    </location>
</feature>
<evidence type="ECO:0000256" key="3">
    <source>
        <dbReference type="ARBA" id="ARBA00022729"/>
    </source>
</evidence>
<proteinExistence type="predicted"/>
<organism evidence="12 13">
    <name type="scientific">Galemys pyrenaicus</name>
    <name type="common">Iberian desman</name>
    <name type="synonym">Pyrenean desman</name>
    <dbReference type="NCBI Taxonomy" id="202257"/>
    <lineage>
        <taxon>Eukaryota</taxon>
        <taxon>Metazoa</taxon>
        <taxon>Chordata</taxon>
        <taxon>Craniata</taxon>
        <taxon>Vertebrata</taxon>
        <taxon>Euteleostomi</taxon>
        <taxon>Mammalia</taxon>
        <taxon>Eutheria</taxon>
        <taxon>Laurasiatheria</taxon>
        <taxon>Eulipotyphla</taxon>
        <taxon>Talpidae</taxon>
        <taxon>Galemys</taxon>
    </lineage>
</organism>
<feature type="domain" description="Ig-like" evidence="11">
    <location>
        <begin position="353"/>
        <end position="444"/>
    </location>
</feature>
<dbReference type="SMART" id="SM00409">
    <property type="entry name" value="IG"/>
    <property type="match status" value="3"/>
</dbReference>
<keyword evidence="7" id="KW-1015">Disulfide bond</keyword>
<evidence type="ECO:0000256" key="4">
    <source>
        <dbReference type="ARBA" id="ARBA00022737"/>
    </source>
</evidence>
<evidence type="ECO:0000313" key="13">
    <source>
        <dbReference type="Proteomes" id="UP000700334"/>
    </source>
</evidence>